<sequence>MKQIRCLEDFEAVASVISGNFLSYLKQEFYGLYEYLSNGEKIDEFILEPYQAMILLEEKEELSNFLNNFLDLEFMDEVKLTNFTVLRIGILCDEDVQLCYAAKNNNCNDINEG</sequence>
<organism evidence="1 2">
    <name type="scientific">Sediminibacillus halophilus</name>
    <dbReference type="NCBI Taxonomy" id="482461"/>
    <lineage>
        <taxon>Bacteria</taxon>
        <taxon>Bacillati</taxon>
        <taxon>Bacillota</taxon>
        <taxon>Bacilli</taxon>
        <taxon>Bacillales</taxon>
        <taxon>Bacillaceae</taxon>
        <taxon>Sediminibacillus</taxon>
    </lineage>
</organism>
<evidence type="ECO:0000313" key="2">
    <source>
        <dbReference type="Proteomes" id="UP000182347"/>
    </source>
</evidence>
<name>A0A1G9T5G5_9BACI</name>
<dbReference type="AlphaFoldDB" id="A0A1G9T5G5"/>
<dbReference type="Proteomes" id="UP000182347">
    <property type="component" value="Unassembled WGS sequence"/>
</dbReference>
<dbReference type="EMBL" id="FNHF01000003">
    <property type="protein sequence ID" value="SDM42963.1"/>
    <property type="molecule type" value="Genomic_DNA"/>
</dbReference>
<gene>
    <name evidence="1" type="ORF">SAMN05216244_2443</name>
</gene>
<dbReference type="RefSeq" id="WP_074599372.1">
    <property type="nucleotide sequence ID" value="NZ_FNHF01000003.1"/>
</dbReference>
<proteinExistence type="predicted"/>
<accession>A0A1G9T5G5</accession>
<reference evidence="2" key="1">
    <citation type="submission" date="2016-10" db="EMBL/GenBank/DDBJ databases">
        <authorList>
            <person name="Varghese N."/>
            <person name="Submissions S."/>
        </authorList>
    </citation>
    <scope>NUCLEOTIDE SEQUENCE [LARGE SCALE GENOMIC DNA]</scope>
    <source>
        <strain evidence="2">CGMCC 1.6199</strain>
    </source>
</reference>
<dbReference type="STRING" id="482461.SAMN05216244_2443"/>
<keyword evidence="2" id="KW-1185">Reference proteome</keyword>
<dbReference type="OrthoDB" id="2876757at2"/>
<protein>
    <submittedName>
        <fullName evidence="1">Uncharacterized protein</fullName>
    </submittedName>
</protein>
<evidence type="ECO:0000313" key="1">
    <source>
        <dbReference type="EMBL" id="SDM42963.1"/>
    </source>
</evidence>